<dbReference type="GO" id="GO:0000139">
    <property type="term" value="C:Golgi membrane"/>
    <property type="evidence" value="ECO:0007669"/>
    <property type="project" value="UniProtKB-SubCell"/>
</dbReference>
<evidence type="ECO:0000256" key="1">
    <source>
        <dbReference type="ARBA" id="ARBA00004323"/>
    </source>
</evidence>
<feature type="domain" description="Glycosyltransferase 61 catalytic" evidence="6">
    <location>
        <begin position="199"/>
        <end position="294"/>
    </location>
</feature>
<dbReference type="InterPro" id="IPR049625">
    <property type="entry name" value="Glyco_transf_61_cat"/>
</dbReference>
<evidence type="ECO:0000256" key="3">
    <source>
        <dbReference type="ARBA" id="ARBA00022676"/>
    </source>
</evidence>
<dbReference type="Pfam" id="PF04577">
    <property type="entry name" value="Glyco_transf_61"/>
    <property type="match status" value="1"/>
</dbReference>
<reference evidence="8" key="1">
    <citation type="journal article" date="2017" name="Nat. Commun.">
        <title>The asparagus genome sheds light on the origin and evolution of a young Y chromosome.</title>
        <authorList>
            <person name="Harkess A."/>
            <person name="Zhou J."/>
            <person name="Xu C."/>
            <person name="Bowers J.E."/>
            <person name="Van der Hulst R."/>
            <person name="Ayyampalayam S."/>
            <person name="Mercati F."/>
            <person name="Riccardi P."/>
            <person name="McKain M.R."/>
            <person name="Kakrana A."/>
            <person name="Tang H."/>
            <person name="Ray J."/>
            <person name="Groenendijk J."/>
            <person name="Arikit S."/>
            <person name="Mathioni S.M."/>
            <person name="Nakano M."/>
            <person name="Shan H."/>
            <person name="Telgmann-Rauber A."/>
            <person name="Kanno A."/>
            <person name="Yue Z."/>
            <person name="Chen H."/>
            <person name="Li W."/>
            <person name="Chen Y."/>
            <person name="Xu X."/>
            <person name="Zhang Y."/>
            <person name="Luo S."/>
            <person name="Chen H."/>
            <person name="Gao J."/>
            <person name="Mao Z."/>
            <person name="Pires J.C."/>
            <person name="Luo M."/>
            <person name="Kudrna D."/>
            <person name="Wing R.A."/>
            <person name="Meyers B.C."/>
            <person name="Yi K."/>
            <person name="Kong H."/>
            <person name="Lavrijsen P."/>
            <person name="Sunseri F."/>
            <person name="Falavigna A."/>
            <person name="Ye Y."/>
            <person name="Leebens-Mack J.H."/>
            <person name="Chen G."/>
        </authorList>
    </citation>
    <scope>NUCLEOTIDE SEQUENCE [LARGE SCALE GENOMIC DNA]</scope>
    <source>
        <strain evidence="8">cv. DH0086</strain>
    </source>
</reference>
<evidence type="ECO:0000256" key="2">
    <source>
        <dbReference type="ARBA" id="ARBA00004881"/>
    </source>
</evidence>
<dbReference type="Proteomes" id="UP000243459">
    <property type="component" value="Chromosome 5"/>
</dbReference>
<dbReference type="PANTHER" id="PTHR20961:SF124">
    <property type="entry name" value="GLYCOSYLTRANSFERASE"/>
    <property type="match status" value="1"/>
</dbReference>
<keyword evidence="8" id="KW-1185">Reference proteome</keyword>
<comment type="subcellular location">
    <subcellularLocation>
        <location evidence="1">Golgi apparatus membrane</location>
        <topology evidence="1">Single-pass type II membrane protein</topology>
    </subcellularLocation>
</comment>
<keyword evidence="3" id="KW-0328">Glycosyltransferase</keyword>
<protein>
    <recommendedName>
        <fullName evidence="6">Glycosyltransferase 61 catalytic domain-containing protein</fullName>
    </recommendedName>
</protein>
<evidence type="ECO:0000256" key="5">
    <source>
        <dbReference type="ARBA" id="ARBA00023180"/>
    </source>
</evidence>
<sequence length="391" mass="45273">MCSEMANNTICCDRTNYHSDICFLKGNTITNSSSSSILLISNPNSSSPTVEKIRPYTRKWEPFIMNKIPELCLKTVNPSIIPRCDVRHSVTALFFSLGGYTGNIFHAFNNGLIPLYITSQHLNRQVVFVILEYRHWWYTKYREILSQLSAYPIIDFSNDERVHCFPEAIVGLRFHETLMIDPSRMRDNKSTVDFKTMLDQAYQNQNQIRKQKQDQNHAHKPKLVIVARKQTRAIENEQEVVAMARDIGFEIEVLRPENTMQMSTIYESLSTCDIMMGVHGAALTHFFFLRPESLFIQIVPLGLDELARMCFGDVAPKFGIEYEEYKIRHTESSLYTKYGGDDPIVRDPESVMKGKGWEFTKKVYLEGQNVTLDINRLRERLILAFQRGKQN</sequence>
<dbReference type="Gramene" id="ONK67457">
    <property type="protein sequence ID" value="ONK67457"/>
    <property type="gene ID" value="A4U43_C05F260"/>
</dbReference>
<comment type="pathway">
    <text evidence="2">Glycan metabolism.</text>
</comment>
<keyword evidence="4" id="KW-0808">Transferase</keyword>
<name>A0A5P1EQQ9_ASPOF</name>
<evidence type="ECO:0000313" key="8">
    <source>
        <dbReference type="Proteomes" id="UP000243459"/>
    </source>
</evidence>
<dbReference type="InterPro" id="IPR007657">
    <property type="entry name" value="Glycosyltransferase_61"/>
</dbReference>
<gene>
    <name evidence="7" type="ORF">A4U43_C05F260</name>
</gene>
<organism evidence="7 8">
    <name type="scientific">Asparagus officinalis</name>
    <name type="common">Garden asparagus</name>
    <dbReference type="NCBI Taxonomy" id="4686"/>
    <lineage>
        <taxon>Eukaryota</taxon>
        <taxon>Viridiplantae</taxon>
        <taxon>Streptophyta</taxon>
        <taxon>Embryophyta</taxon>
        <taxon>Tracheophyta</taxon>
        <taxon>Spermatophyta</taxon>
        <taxon>Magnoliopsida</taxon>
        <taxon>Liliopsida</taxon>
        <taxon>Asparagales</taxon>
        <taxon>Asparagaceae</taxon>
        <taxon>Asparagoideae</taxon>
        <taxon>Asparagus</taxon>
    </lineage>
</organism>
<dbReference type="GO" id="GO:0016763">
    <property type="term" value="F:pentosyltransferase activity"/>
    <property type="evidence" value="ECO:0007669"/>
    <property type="project" value="UniProtKB-ARBA"/>
</dbReference>
<evidence type="ECO:0000313" key="7">
    <source>
        <dbReference type="EMBL" id="ONK67457.1"/>
    </source>
</evidence>
<dbReference type="AlphaFoldDB" id="A0A5P1EQQ9"/>
<dbReference type="EMBL" id="CM007385">
    <property type="protein sequence ID" value="ONK67457.1"/>
    <property type="molecule type" value="Genomic_DNA"/>
</dbReference>
<evidence type="ECO:0000259" key="6">
    <source>
        <dbReference type="Pfam" id="PF04577"/>
    </source>
</evidence>
<keyword evidence="5" id="KW-0325">Glycoprotein</keyword>
<dbReference type="PANTHER" id="PTHR20961">
    <property type="entry name" value="GLYCOSYLTRANSFERASE"/>
    <property type="match status" value="1"/>
</dbReference>
<accession>A0A5P1EQQ9</accession>
<proteinExistence type="predicted"/>
<evidence type="ECO:0000256" key="4">
    <source>
        <dbReference type="ARBA" id="ARBA00022679"/>
    </source>
</evidence>